<dbReference type="InterPro" id="IPR010016">
    <property type="entry name" value="PxpB"/>
</dbReference>
<dbReference type="Proteomes" id="UP001185028">
    <property type="component" value="Unassembled WGS sequence"/>
</dbReference>
<evidence type="ECO:0000313" key="5">
    <source>
        <dbReference type="EMBL" id="MDR6242462.1"/>
    </source>
</evidence>
<feature type="domain" description="Carboxyltransferase" evidence="4">
    <location>
        <begin position="6"/>
        <end position="220"/>
    </location>
</feature>
<evidence type="ECO:0000313" key="6">
    <source>
        <dbReference type="Proteomes" id="UP001185028"/>
    </source>
</evidence>
<dbReference type="PANTHER" id="PTHR34698">
    <property type="entry name" value="5-OXOPROLINASE SUBUNIT B"/>
    <property type="match status" value="1"/>
</dbReference>
<accession>A0ABU1IT74</accession>
<dbReference type="Pfam" id="PF02682">
    <property type="entry name" value="CT_C_D"/>
    <property type="match status" value="1"/>
</dbReference>
<dbReference type="Gene3D" id="2.40.100.10">
    <property type="entry name" value="Cyclophilin-like"/>
    <property type="match status" value="1"/>
</dbReference>
<dbReference type="SMART" id="SM00796">
    <property type="entry name" value="AHS1"/>
    <property type="match status" value="1"/>
</dbReference>
<dbReference type="PANTHER" id="PTHR34698:SF2">
    <property type="entry name" value="5-OXOPROLINASE SUBUNIT B"/>
    <property type="match status" value="1"/>
</dbReference>
<sequence>MKQTRWQMDPLGDAAVIIEFGHEIGLDVLANVQRALRALEQEPVTGIIEYVPSYTTLAVYYDMEAWADHRQPSIPPYEAICMYLERRLSAVFQSSSDSQRLEPSITRIPVCYGGEYGPDLDEVASYHRISAADVIQIHSGTLYTIYALGFAPGFPYLGGMPESIAVPRRDTPRLRIPAGSVGIAGKQTGIYPLDTPGGWQLIGRTPLRLFRPEQHPPVLLESGGQVQFYPITPAEYEQWREQ</sequence>
<keyword evidence="3" id="KW-0067">ATP-binding</keyword>
<keyword evidence="6" id="KW-1185">Reference proteome</keyword>
<dbReference type="InterPro" id="IPR003833">
    <property type="entry name" value="CT_C_D"/>
</dbReference>
<dbReference type="NCBIfam" id="TIGR00370">
    <property type="entry name" value="5-oxoprolinase subunit PxpB"/>
    <property type="match status" value="1"/>
</dbReference>
<proteinExistence type="predicted"/>
<name>A0ABU1IT74_9BACL</name>
<dbReference type="RefSeq" id="WP_229685675.1">
    <property type="nucleotide sequence ID" value="NZ_BMMB01000003.1"/>
</dbReference>
<evidence type="ECO:0000256" key="2">
    <source>
        <dbReference type="ARBA" id="ARBA00022801"/>
    </source>
</evidence>
<dbReference type="EMBL" id="JAVDQH010000001">
    <property type="protein sequence ID" value="MDR6242462.1"/>
    <property type="molecule type" value="Genomic_DNA"/>
</dbReference>
<keyword evidence="2" id="KW-0378">Hydrolase</keyword>
<dbReference type="Gene3D" id="3.30.1360.40">
    <property type="match status" value="1"/>
</dbReference>
<evidence type="ECO:0000256" key="1">
    <source>
        <dbReference type="ARBA" id="ARBA00022741"/>
    </source>
</evidence>
<gene>
    <name evidence="5" type="ORF">JOC58_000346</name>
</gene>
<organism evidence="5 6">
    <name type="scientific">Paenibacillus hunanensis</name>
    <dbReference type="NCBI Taxonomy" id="539262"/>
    <lineage>
        <taxon>Bacteria</taxon>
        <taxon>Bacillati</taxon>
        <taxon>Bacillota</taxon>
        <taxon>Bacilli</taxon>
        <taxon>Bacillales</taxon>
        <taxon>Paenibacillaceae</taxon>
        <taxon>Paenibacillus</taxon>
    </lineage>
</organism>
<evidence type="ECO:0000256" key="3">
    <source>
        <dbReference type="ARBA" id="ARBA00022840"/>
    </source>
</evidence>
<protein>
    <submittedName>
        <fullName evidence="5">Inhibitor of KinA</fullName>
    </submittedName>
</protein>
<dbReference type="InterPro" id="IPR029000">
    <property type="entry name" value="Cyclophilin-like_dom_sf"/>
</dbReference>
<evidence type="ECO:0000259" key="4">
    <source>
        <dbReference type="SMART" id="SM00796"/>
    </source>
</evidence>
<reference evidence="5 6" key="1">
    <citation type="submission" date="2023-07" db="EMBL/GenBank/DDBJ databases">
        <title>Genomic Encyclopedia of Type Strains, Phase IV (KMG-IV): sequencing the most valuable type-strain genomes for metagenomic binning, comparative biology and taxonomic classification.</title>
        <authorList>
            <person name="Goeker M."/>
        </authorList>
    </citation>
    <scope>NUCLEOTIDE SEQUENCE [LARGE SCALE GENOMIC DNA]</scope>
    <source>
        <strain evidence="5 6">DSM 22170</strain>
    </source>
</reference>
<dbReference type="SUPFAM" id="SSF50891">
    <property type="entry name" value="Cyclophilin-like"/>
    <property type="match status" value="1"/>
</dbReference>
<keyword evidence="1" id="KW-0547">Nucleotide-binding</keyword>
<comment type="caution">
    <text evidence="5">The sequence shown here is derived from an EMBL/GenBank/DDBJ whole genome shotgun (WGS) entry which is preliminary data.</text>
</comment>
<dbReference type="SUPFAM" id="SSF160467">
    <property type="entry name" value="PH0987 N-terminal domain-like"/>
    <property type="match status" value="1"/>
</dbReference>